<comment type="similarity">
    <text evidence="3">Belongs to the ubiquitin family.</text>
</comment>
<dbReference type="InterPro" id="IPR029071">
    <property type="entry name" value="Ubiquitin-like_domsf"/>
</dbReference>
<reference evidence="11" key="2">
    <citation type="submission" date="2020-06" db="EMBL/GenBank/DDBJ databases">
        <title>Helianthus annuus Genome sequencing and assembly Release 2.</title>
        <authorList>
            <person name="Gouzy J."/>
            <person name="Langlade N."/>
            <person name="Munos S."/>
        </authorList>
    </citation>
    <scope>NUCLEOTIDE SEQUENCE</scope>
    <source>
        <tissue evidence="11">Leaves</tissue>
    </source>
</reference>
<dbReference type="Proteomes" id="UP000215914">
    <property type="component" value="Unassembled WGS sequence"/>
</dbReference>
<dbReference type="EMBL" id="MNCJ02000316">
    <property type="protein sequence ID" value="KAF5823459.1"/>
    <property type="molecule type" value="Genomic_DNA"/>
</dbReference>
<dbReference type="CDD" id="cd17039">
    <property type="entry name" value="Ubl_ubiquitin_like"/>
    <property type="match status" value="2"/>
</dbReference>
<evidence type="ECO:0000256" key="2">
    <source>
        <dbReference type="ARBA" id="ARBA00004496"/>
    </source>
</evidence>
<keyword evidence="6" id="KW-0677">Repeat</keyword>
<protein>
    <submittedName>
        <fullName evidence="11">Ubiquitin domain-containing protein</fullName>
    </submittedName>
</protein>
<dbReference type="GO" id="GO:0005634">
    <property type="term" value="C:nucleus"/>
    <property type="evidence" value="ECO:0000318"/>
    <property type="project" value="GO_Central"/>
</dbReference>
<dbReference type="GO" id="GO:0031625">
    <property type="term" value="F:ubiquitin protein ligase binding"/>
    <property type="evidence" value="ECO:0000318"/>
    <property type="project" value="GO_Central"/>
</dbReference>
<evidence type="ECO:0000256" key="8">
    <source>
        <dbReference type="ARBA" id="ARBA00023242"/>
    </source>
</evidence>
<feature type="domain" description="Ubiquitin-like" evidence="10">
    <location>
        <begin position="226"/>
        <end position="294"/>
    </location>
</feature>
<dbReference type="SUPFAM" id="SSF54236">
    <property type="entry name" value="Ubiquitin-like"/>
    <property type="match status" value="6"/>
</dbReference>
<keyword evidence="8" id="KW-0539">Nucleus</keyword>
<evidence type="ECO:0000256" key="1">
    <source>
        <dbReference type="ARBA" id="ARBA00004123"/>
    </source>
</evidence>
<dbReference type="PROSITE" id="PS50053">
    <property type="entry name" value="UBIQUITIN_2"/>
    <property type="match status" value="5"/>
</dbReference>
<keyword evidence="7" id="KW-0832">Ubl conjugation</keyword>
<proteinExistence type="inferred from homology"/>
<organism evidence="11 12">
    <name type="scientific">Helianthus annuus</name>
    <name type="common">Common sunflower</name>
    <dbReference type="NCBI Taxonomy" id="4232"/>
    <lineage>
        <taxon>Eukaryota</taxon>
        <taxon>Viridiplantae</taxon>
        <taxon>Streptophyta</taxon>
        <taxon>Embryophyta</taxon>
        <taxon>Tracheophyta</taxon>
        <taxon>Spermatophyta</taxon>
        <taxon>Magnoliopsida</taxon>
        <taxon>eudicotyledons</taxon>
        <taxon>Gunneridae</taxon>
        <taxon>Pentapetalae</taxon>
        <taxon>asterids</taxon>
        <taxon>campanulids</taxon>
        <taxon>Asterales</taxon>
        <taxon>Asteraceae</taxon>
        <taxon>Asteroideae</taxon>
        <taxon>Heliantheae alliance</taxon>
        <taxon>Heliantheae</taxon>
        <taxon>Helianthus</taxon>
    </lineage>
</organism>
<gene>
    <name evidence="11" type="ORF">HanXRQr2_Chr01g0038561</name>
</gene>
<feature type="domain" description="Ubiquitin-like" evidence="10">
    <location>
        <begin position="302"/>
        <end position="371"/>
    </location>
</feature>
<dbReference type="GO" id="GO:0019941">
    <property type="term" value="P:modification-dependent protein catabolic process"/>
    <property type="evidence" value="ECO:0000318"/>
    <property type="project" value="GO_Central"/>
</dbReference>
<dbReference type="PANTHER" id="PTHR10666">
    <property type="entry name" value="UBIQUITIN"/>
    <property type="match status" value="1"/>
</dbReference>
<evidence type="ECO:0000313" key="12">
    <source>
        <dbReference type="Proteomes" id="UP000215914"/>
    </source>
</evidence>
<feature type="compositionally biased region" description="Basic and acidic residues" evidence="9">
    <location>
        <begin position="17"/>
        <end position="26"/>
    </location>
</feature>
<evidence type="ECO:0000313" key="11">
    <source>
        <dbReference type="EMBL" id="KAF5823459.1"/>
    </source>
</evidence>
<feature type="domain" description="Ubiquitin-like" evidence="10">
    <location>
        <begin position="456"/>
        <end position="532"/>
    </location>
</feature>
<feature type="domain" description="Ubiquitin-like" evidence="10">
    <location>
        <begin position="79"/>
        <end position="154"/>
    </location>
</feature>
<dbReference type="GO" id="GO:0031386">
    <property type="term" value="F:protein tag activity"/>
    <property type="evidence" value="ECO:0000318"/>
    <property type="project" value="GO_Central"/>
</dbReference>
<reference evidence="11" key="1">
    <citation type="journal article" date="2017" name="Nature">
        <title>The sunflower genome provides insights into oil metabolism, flowering and Asterid evolution.</title>
        <authorList>
            <person name="Badouin H."/>
            <person name="Gouzy J."/>
            <person name="Grassa C.J."/>
            <person name="Murat F."/>
            <person name="Staton S.E."/>
            <person name="Cottret L."/>
            <person name="Lelandais-Briere C."/>
            <person name="Owens G.L."/>
            <person name="Carrere S."/>
            <person name="Mayjonade B."/>
            <person name="Legrand L."/>
            <person name="Gill N."/>
            <person name="Kane N.C."/>
            <person name="Bowers J.E."/>
            <person name="Hubner S."/>
            <person name="Bellec A."/>
            <person name="Berard A."/>
            <person name="Berges H."/>
            <person name="Blanchet N."/>
            <person name="Boniface M.C."/>
            <person name="Brunel D."/>
            <person name="Catrice O."/>
            <person name="Chaidir N."/>
            <person name="Claudel C."/>
            <person name="Donnadieu C."/>
            <person name="Faraut T."/>
            <person name="Fievet G."/>
            <person name="Helmstetter N."/>
            <person name="King M."/>
            <person name="Knapp S.J."/>
            <person name="Lai Z."/>
            <person name="Le Paslier M.C."/>
            <person name="Lippi Y."/>
            <person name="Lorenzon L."/>
            <person name="Mandel J.R."/>
            <person name="Marage G."/>
            <person name="Marchand G."/>
            <person name="Marquand E."/>
            <person name="Bret-Mestries E."/>
            <person name="Morien E."/>
            <person name="Nambeesan S."/>
            <person name="Nguyen T."/>
            <person name="Pegot-Espagnet P."/>
            <person name="Pouilly N."/>
            <person name="Raftis F."/>
            <person name="Sallet E."/>
            <person name="Schiex T."/>
            <person name="Thomas J."/>
            <person name="Vandecasteele C."/>
            <person name="Vares D."/>
            <person name="Vear F."/>
            <person name="Vautrin S."/>
            <person name="Crespi M."/>
            <person name="Mangin B."/>
            <person name="Burke J.M."/>
            <person name="Salse J."/>
            <person name="Munos S."/>
            <person name="Vincourt P."/>
            <person name="Rieseberg L.H."/>
            <person name="Langlade N.B."/>
        </authorList>
    </citation>
    <scope>NUCLEOTIDE SEQUENCE</scope>
    <source>
        <tissue evidence="11">Leaves</tissue>
    </source>
</reference>
<dbReference type="FunFam" id="3.10.20.90:FF:000469">
    <property type="entry name" value="Polyubiquitin-C"/>
    <property type="match status" value="1"/>
</dbReference>
<dbReference type="InterPro" id="IPR000626">
    <property type="entry name" value="Ubiquitin-like_dom"/>
</dbReference>
<keyword evidence="12" id="KW-1185">Reference proteome</keyword>
<feature type="region of interest" description="Disordered" evidence="9">
    <location>
        <begin position="1"/>
        <end position="70"/>
    </location>
</feature>
<dbReference type="Gene3D" id="3.10.20.90">
    <property type="entry name" value="Phosphatidylinositol 3-kinase Catalytic Subunit, Chain A, domain 1"/>
    <property type="match status" value="6"/>
</dbReference>
<evidence type="ECO:0000256" key="9">
    <source>
        <dbReference type="SAM" id="MobiDB-lite"/>
    </source>
</evidence>
<name>A0A9K3P4E9_HELAN</name>
<dbReference type="AlphaFoldDB" id="A0A9K3P4E9"/>
<evidence type="ECO:0000256" key="5">
    <source>
        <dbReference type="ARBA" id="ARBA00022499"/>
    </source>
</evidence>
<keyword evidence="4" id="KW-0963">Cytoplasm</keyword>
<evidence type="ECO:0000256" key="4">
    <source>
        <dbReference type="ARBA" id="ARBA00022490"/>
    </source>
</evidence>
<dbReference type="GO" id="GO:0005737">
    <property type="term" value="C:cytoplasm"/>
    <property type="evidence" value="ECO:0000318"/>
    <property type="project" value="GO_Central"/>
</dbReference>
<evidence type="ECO:0000259" key="10">
    <source>
        <dbReference type="PROSITE" id="PS50053"/>
    </source>
</evidence>
<feature type="domain" description="Ubiquitin-like" evidence="10">
    <location>
        <begin position="378"/>
        <end position="455"/>
    </location>
</feature>
<dbReference type="GO" id="GO:0003729">
    <property type="term" value="F:mRNA binding"/>
    <property type="evidence" value="ECO:0007669"/>
    <property type="project" value="UniProtKB-ARBA"/>
</dbReference>
<dbReference type="InterPro" id="IPR050158">
    <property type="entry name" value="Ubiquitin_ubiquitin-like"/>
</dbReference>
<dbReference type="SMART" id="SM00213">
    <property type="entry name" value="UBQ"/>
    <property type="match status" value="6"/>
</dbReference>
<evidence type="ECO:0000256" key="7">
    <source>
        <dbReference type="ARBA" id="ARBA00022843"/>
    </source>
</evidence>
<evidence type="ECO:0000256" key="3">
    <source>
        <dbReference type="ARBA" id="ARBA00008430"/>
    </source>
</evidence>
<accession>A0A9K3P4E9</accession>
<dbReference type="InterPro" id="IPR019956">
    <property type="entry name" value="Ubiquitin_dom"/>
</dbReference>
<sequence length="536" mass="60260">MAEEGKGTADGSSSKKRNGEGDDRPGNRKKPNSEVEFVEVEESGSSDEDVEVEESGSSDEDAEVEESEDDVFNYDMEENSILVKTTTGKMISLEVKGLDTIGNIKVMIQYKEHIPFAQQELVFDKMVLEDADTLANLRIKKGSTFTLMGKTNGSFNIKITNLKRKIVRLLEVKSSDTIGNVKAKMCCFGHVLMFNDIVLEDSCTLADVHIISGSTLTHIRKSPGFVKVSVIILSEKTLSLMVKRTYTIAQVKLEIEREEQIPFDEQALIFNHMVIEDSCTLFDLHINMNSTLVLRRKSRVFMKIFIKTHTGETVHLEVKPSDTICNVKAKIQDRLHVPCDEQALIFEDMVLDNTKTLADFHIKQQSTLALMRTSRDFMKIFIKSLTREPEDVTLEVKPSYTIGNIKAEIQDKINIPCDEQALIFGDVVLENIGTLADFHINNESTLELMRVSSGSMRIFIKMIITGKRITLDVKPSDTIQNLKSKIHDKEGTPPCMQRLIFAGNQLEDSPTLADYHISKLSTVLLSITYENTCGLM</sequence>
<dbReference type="Gramene" id="mRNA:HanXRQr2_Chr01g0038561">
    <property type="protein sequence ID" value="mRNA:HanXRQr2_Chr01g0038561"/>
    <property type="gene ID" value="HanXRQr2_Chr01g0038561"/>
</dbReference>
<dbReference type="GO" id="GO:0016567">
    <property type="term" value="P:protein ubiquitination"/>
    <property type="evidence" value="ECO:0000318"/>
    <property type="project" value="GO_Central"/>
</dbReference>
<dbReference type="PRINTS" id="PR00348">
    <property type="entry name" value="UBIQUITIN"/>
</dbReference>
<dbReference type="Pfam" id="PF00240">
    <property type="entry name" value="ubiquitin"/>
    <property type="match status" value="6"/>
</dbReference>
<keyword evidence="5" id="KW-1017">Isopeptide bond</keyword>
<evidence type="ECO:0000256" key="6">
    <source>
        <dbReference type="ARBA" id="ARBA00022737"/>
    </source>
</evidence>
<comment type="subcellular location">
    <subcellularLocation>
        <location evidence="2">Cytoplasm</location>
    </subcellularLocation>
    <subcellularLocation>
        <location evidence="1">Nucleus</location>
    </subcellularLocation>
</comment>
<feature type="compositionally biased region" description="Acidic residues" evidence="9">
    <location>
        <begin position="36"/>
        <end position="70"/>
    </location>
</feature>
<comment type="caution">
    <text evidence="11">The sequence shown here is derived from an EMBL/GenBank/DDBJ whole genome shotgun (WGS) entry which is preliminary data.</text>
</comment>